<dbReference type="EMBL" id="AB775548">
    <property type="protein sequence ID" value="BAO20615.1"/>
    <property type="molecule type" value="Genomic_DNA"/>
</dbReference>
<keyword evidence="2" id="KW-0945">Host-virus interaction</keyword>
<name>V5YST5_9CAUD</name>
<dbReference type="RefSeq" id="YP_008873191.1">
    <property type="nucleotide sequence ID" value="NC_023006.1"/>
</dbReference>
<evidence type="ECO:0000259" key="3">
    <source>
        <dbReference type="Pfam" id="PF12571"/>
    </source>
</evidence>
<reference evidence="4 5" key="1">
    <citation type="journal article" date="2015" name="J Appl Environ Microbiol">
        <title>Complete Genome Sequence Analysis of Two Pseudomonas plecoglossicida Phages, Potential Therapeutic Agents.</title>
        <authorList>
            <person name="Kawato Y."/>
            <person name="Yasuike M."/>
            <person name="Nakamura Y."/>
            <person name="Shigenobu Y."/>
            <person name="Fujiwara A."/>
            <person name="Sano M."/>
            <person name="Nakai T."/>
        </authorList>
    </citation>
    <scope>NUCLEOTIDE SEQUENCE [LARGE SCALE GENOMIC DNA]</scope>
</reference>
<dbReference type="Pfam" id="PF12571">
    <property type="entry name" value="Phage_tail_fib"/>
    <property type="match status" value="1"/>
</dbReference>
<keyword evidence="1" id="KW-1230">Viral tail fiber protein</keyword>
<evidence type="ECO:0000256" key="2">
    <source>
        <dbReference type="ARBA" id="ARBA00022804"/>
    </source>
</evidence>
<dbReference type="Proteomes" id="UP000201835">
    <property type="component" value="Segment"/>
</dbReference>
<dbReference type="PANTHER" id="PTHR35191">
    <property type="entry name" value="PROPHAGE SIDE TAIL FIBER PROTEIN HOMOLOG STFQ-RELATED"/>
    <property type="match status" value="1"/>
</dbReference>
<keyword evidence="2" id="KW-1160">Virus entry into host cell</keyword>
<keyword evidence="1" id="KW-0946">Virion</keyword>
<protein>
    <submittedName>
        <fullName evidence="4">Putative tail-collar fibre protein</fullName>
    </submittedName>
</protein>
<evidence type="ECO:0000313" key="5">
    <source>
        <dbReference type="Proteomes" id="UP000201835"/>
    </source>
</evidence>
<dbReference type="PANTHER" id="PTHR35191:SF1">
    <property type="entry name" value="PROPHAGE SIDE TAIL FIBER PROTEIN HOMOLOG STFQ-RELATED"/>
    <property type="match status" value="1"/>
</dbReference>
<dbReference type="GeneID" id="17825058"/>
<evidence type="ECO:0000256" key="1">
    <source>
        <dbReference type="ARBA" id="ARBA00022672"/>
    </source>
</evidence>
<dbReference type="GO" id="GO:0098024">
    <property type="term" value="C:virus tail, fiber"/>
    <property type="evidence" value="ECO:0007669"/>
    <property type="project" value="UniProtKB-KW"/>
</dbReference>
<dbReference type="GO" id="GO:0019062">
    <property type="term" value="P:virion attachment to host cell"/>
    <property type="evidence" value="ECO:0007669"/>
    <property type="project" value="UniProtKB-KW"/>
</dbReference>
<dbReference type="InterPro" id="IPR051934">
    <property type="entry name" value="Phage_Tail_Fiber_Structural"/>
</dbReference>
<keyword evidence="5" id="KW-1185">Reference proteome</keyword>
<dbReference type="InterPro" id="IPR022225">
    <property type="entry name" value="Phage_tail_fibre_N"/>
</dbReference>
<keyword evidence="2" id="KW-1161">Viral attachment to host cell</keyword>
<evidence type="ECO:0000313" key="4">
    <source>
        <dbReference type="EMBL" id="BAO20615.1"/>
    </source>
</evidence>
<proteinExistence type="predicted"/>
<dbReference type="KEGG" id="vg:17825058"/>
<dbReference type="OrthoDB" id="3294at10239"/>
<accession>V5YST5</accession>
<keyword evidence="1" id="KW-1227">Viral tail protein</keyword>
<organism evidence="4 5">
    <name type="scientific">Pseudomonas phage PPpW-3</name>
    <dbReference type="NCBI Taxonomy" id="1279082"/>
    <lineage>
        <taxon>Viruses</taxon>
        <taxon>Duplodnaviria</taxon>
        <taxon>Heunggongvirae</taxon>
        <taxon>Uroviricota</taxon>
        <taxon>Caudoviricetes</taxon>
        <taxon>Hiroshimavirus</taxon>
        <taxon>Hiroshimavirus PPpW3</taxon>
    </lineage>
</organism>
<sequence>MSTYKTLLTNVGLAKLINAQAMGAVVQWSSMAVGDGAGNPTTPTETQTALVRERFRASLNELSVDPLNPNYLVAELIIPATEGGWTVHEVGIYDADGDLVAVANCPATYKPILAEGSTSDLALRIIVQVSNAATVQLKIDPSVVLASRQWVINNFGAAKLFPGGFTGQFLAKASNADGVTEWVDPAEGVEVIVISREETQTLTVGQTVIDLENITTMGCAVYIEGVRLMKTQFEVTTPTKVVLSSTYPTGTKVTVVQNEEVGDYPQSNEEQKGIAEISTDAETKAGADDTKIVTPLKLAHRLAALGAIVGTVRNLRMQCTAGATTATLTADELAVKSAIGGDCWLLSAVSKAINLATTGAGGMDTGSAPISGWLAVYVIYNPVTGEFALLGRDVTSALAGEIYDGANMPAGFTASSLVGVVGTNPSRQFKTTTLKDRRAIVPQVQIFQTQSIQATPGTLINIATLVPRNAKRMSGQITIASTASALLSVAMDSDQLLSGRTLVSGGVATSQPIGSNFVNFEFLTPQNIYIITASNAGTPTFTGYMASYEI</sequence>
<feature type="domain" description="Phage tail fibre protein N-terminal" evidence="3">
    <location>
        <begin position="1"/>
        <end position="149"/>
    </location>
</feature>